<proteinExistence type="predicted"/>
<feature type="region of interest" description="Disordered" evidence="1">
    <location>
        <begin position="36"/>
        <end position="77"/>
    </location>
</feature>
<evidence type="ECO:0000313" key="2">
    <source>
        <dbReference type="EMBL" id="GAA5228843.1"/>
    </source>
</evidence>
<comment type="caution">
    <text evidence="2">The sequence shown here is derived from an EMBL/GenBank/DDBJ whole genome shotgun (WGS) entry which is preliminary data.</text>
</comment>
<dbReference type="RefSeq" id="WP_210102324.1">
    <property type="nucleotide sequence ID" value="NZ_BAABLK010000090.1"/>
</dbReference>
<protein>
    <submittedName>
        <fullName evidence="2">Uncharacterized protein</fullName>
    </submittedName>
</protein>
<gene>
    <name evidence="2" type="ORF">GCM10025778_33820</name>
</gene>
<organism evidence="2 3">
    <name type="scientific">Paeniglutamicibacter antarcticus</name>
    <dbReference type="NCBI Taxonomy" id="494023"/>
    <lineage>
        <taxon>Bacteria</taxon>
        <taxon>Bacillati</taxon>
        <taxon>Actinomycetota</taxon>
        <taxon>Actinomycetes</taxon>
        <taxon>Micrococcales</taxon>
        <taxon>Micrococcaceae</taxon>
        <taxon>Paeniglutamicibacter</taxon>
    </lineage>
</organism>
<evidence type="ECO:0000256" key="1">
    <source>
        <dbReference type="SAM" id="MobiDB-lite"/>
    </source>
</evidence>
<dbReference type="EMBL" id="BAABLK010000090">
    <property type="protein sequence ID" value="GAA5228843.1"/>
    <property type="molecule type" value="Genomic_DNA"/>
</dbReference>
<feature type="compositionally biased region" description="Basic and acidic residues" evidence="1">
    <location>
        <begin position="39"/>
        <end position="49"/>
    </location>
</feature>
<evidence type="ECO:0000313" key="3">
    <source>
        <dbReference type="Proteomes" id="UP001501257"/>
    </source>
</evidence>
<keyword evidence="3" id="KW-1185">Reference proteome</keyword>
<reference evidence="3" key="1">
    <citation type="journal article" date="2019" name="Int. J. Syst. Evol. Microbiol.">
        <title>The Global Catalogue of Microorganisms (GCM) 10K type strain sequencing project: providing services to taxonomists for standard genome sequencing and annotation.</title>
        <authorList>
            <consortium name="The Broad Institute Genomics Platform"/>
            <consortium name="The Broad Institute Genome Sequencing Center for Infectious Disease"/>
            <person name="Wu L."/>
            <person name="Ma J."/>
        </authorList>
    </citation>
    <scope>NUCLEOTIDE SEQUENCE [LARGE SCALE GENOMIC DNA]</scope>
    <source>
        <strain evidence="3">JCM 18952</strain>
    </source>
</reference>
<sequence length="77" mass="8800">MSDQRLPIVEDTTGLSLMYRALWRLQFVGFFFFGPAEQAPHRDPRERLKRDRARRVLSAHEAAGTQAPDEVISTAKS</sequence>
<accession>A0ABP9TRA5</accession>
<dbReference type="Proteomes" id="UP001501257">
    <property type="component" value="Unassembled WGS sequence"/>
</dbReference>
<name>A0ABP9TRA5_9MICC</name>